<sequence length="161" mass="18496">MDSTWLLLVKECTSQRISQISSTSIYSISDDLASGTNEVKTIEQLFDSLEISADVGSLSEIEAQVDRKILFKIQIKLQNVKEHNDVFTVMRLTVDDNLIAKHVIVPVLKVRILRPRMKLVPRTIRQPNITLQTKFKKAAPLREDWMSTYLLKCQAIRLEEL</sequence>
<dbReference type="Proteomes" id="UP001604277">
    <property type="component" value="Unassembled WGS sequence"/>
</dbReference>
<dbReference type="EMBL" id="JBFOLJ010000007">
    <property type="protein sequence ID" value="KAL2521209.1"/>
    <property type="molecule type" value="Genomic_DNA"/>
</dbReference>
<evidence type="ECO:0000313" key="2">
    <source>
        <dbReference type="Proteomes" id="UP001604277"/>
    </source>
</evidence>
<dbReference type="AlphaFoldDB" id="A0ABD1U864"/>
<protein>
    <submittedName>
        <fullName evidence="1">Uncharacterized protein</fullName>
    </submittedName>
</protein>
<accession>A0ABD1U864</accession>
<organism evidence="1 2">
    <name type="scientific">Forsythia ovata</name>
    <dbReference type="NCBI Taxonomy" id="205694"/>
    <lineage>
        <taxon>Eukaryota</taxon>
        <taxon>Viridiplantae</taxon>
        <taxon>Streptophyta</taxon>
        <taxon>Embryophyta</taxon>
        <taxon>Tracheophyta</taxon>
        <taxon>Spermatophyta</taxon>
        <taxon>Magnoliopsida</taxon>
        <taxon>eudicotyledons</taxon>
        <taxon>Gunneridae</taxon>
        <taxon>Pentapetalae</taxon>
        <taxon>asterids</taxon>
        <taxon>lamiids</taxon>
        <taxon>Lamiales</taxon>
        <taxon>Oleaceae</taxon>
        <taxon>Forsythieae</taxon>
        <taxon>Forsythia</taxon>
    </lineage>
</organism>
<name>A0ABD1U864_9LAMI</name>
<keyword evidence="2" id="KW-1185">Reference proteome</keyword>
<reference evidence="2" key="1">
    <citation type="submission" date="2024-07" db="EMBL/GenBank/DDBJ databases">
        <title>Two chromosome-level genome assemblies of Korean endemic species Abeliophyllum distichum and Forsythia ovata (Oleaceae).</title>
        <authorList>
            <person name="Jang H."/>
        </authorList>
    </citation>
    <scope>NUCLEOTIDE SEQUENCE [LARGE SCALE GENOMIC DNA]</scope>
</reference>
<proteinExistence type="predicted"/>
<evidence type="ECO:0000313" key="1">
    <source>
        <dbReference type="EMBL" id="KAL2521209.1"/>
    </source>
</evidence>
<comment type="caution">
    <text evidence="1">The sequence shown here is derived from an EMBL/GenBank/DDBJ whole genome shotgun (WGS) entry which is preliminary data.</text>
</comment>
<gene>
    <name evidence="1" type="ORF">Fot_25132</name>
</gene>